<dbReference type="SUPFAM" id="SSF103088">
    <property type="entry name" value="OmpA-like"/>
    <property type="match status" value="1"/>
</dbReference>
<dbReference type="InterPro" id="IPR006664">
    <property type="entry name" value="OMP_bac"/>
</dbReference>
<gene>
    <name evidence="8" type="ORF">ABID16_001932</name>
</gene>
<dbReference type="PANTHER" id="PTHR30329:SF21">
    <property type="entry name" value="LIPOPROTEIN YIAD-RELATED"/>
    <property type="match status" value="1"/>
</dbReference>
<protein>
    <submittedName>
        <fullName evidence="8">Outer membrane protein OmpA-like peptidoglycan-associated protein</fullName>
    </submittedName>
</protein>
<organism evidence="8 9">
    <name type="scientific">Rhizobium aquaticum</name>
    <dbReference type="NCBI Taxonomy" id="1549636"/>
    <lineage>
        <taxon>Bacteria</taxon>
        <taxon>Pseudomonadati</taxon>
        <taxon>Pseudomonadota</taxon>
        <taxon>Alphaproteobacteria</taxon>
        <taxon>Hyphomicrobiales</taxon>
        <taxon>Rhizobiaceae</taxon>
        <taxon>Rhizobium/Agrobacterium group</taxon>
        <taxon>Rhizobium</taxon>
    </lineage>
</organism>
<evidence type="ECO:0000256" key="1">
    <source>
        <dbReference type="ARBA" id="ARBA00004442"/>
    </source>
</evidence>
<feature type="compositionally biased region" description="Basic and acidic residues" evidence="5">
    <location>
        <begin position="344"/>
        <end position="359"/>
    </location>
</feature>
<dbReference type="Pfam" id="PF00691">
    <property type="entry name" value="OmpA"/>
    <property type="match status" value="1"/>
</dbReference>
<evidence type="ECO:0000256" key="6">
    <source>
        <dbReference type="SAM" id="SignalP"/>
    </source>
</evidence>
<comment type="caution">
    <text evidence="8">The sequence shown here is derived from an EMBL/GenBank/DDBJ whole genome shotgun (WGS) entry which is preliminary data.</text>
</comment>
<accession>A0ABV2IYM7</accession>
<dbReference type="InterPro" id="IPR036737">
    <property type="entry name" value="OmpA-like_sf"/>
</dbReference>
<dbReference type="InterPro" id="IPR050330">
    <property type="entry name" value="Bact_OuterMem_StrucFunc"/>
</dbReference>
<dbReference type="CDD" id="cd07185">
    <property type="entry name" value="OmpA_C-like"/>
    <property type="match status" value="1"/>
</dbReference>
<dbReference type="PRINTS" id="PR01021">
    <property type="entry name" value="OMPADOMAIN"/>
</dbReference>
<keyword evidence="2 4" id="KW-0472">Membrane</keyword>
<evidence type="ECO:0000256" key="4">
    <source>
        <dbReference type="PROSITE-ProRule" id="PRU00473"/>
    </source>
</evidence>
<evidence type="ECO:0000256" key="5">
    <source>
        <dbReference type="SAM" id="MobiDB-lite"/>
    </source>
</evidence>
<dbReference type="EMBL" id="JBEPMB010000002">
    <property type="protein sequence ID" value="MET3613603.1"/>
    <property type="molecule type" value="Genomic_DNA"/>
</dbReference>
<dbReference type="PANTHER" id="PTHR30329">
    <property type="entry name" value="STATOR ELEMENT OF FLAGELLAR MOTOR COMPLEX"/>
    <property type="match status" value="1"/>
</dbReference>
<keyword evidence="6" id="KW-0732">Signal</keyword>
<feature type="region of interest" description="Disordered" evidence="5">
    <location>
        <begin position="338"/>
        <end position="359"/>
    </location>
</feature>
<evidence type="ECO:0000256" key="3">
    <source>
        <dbReference type="ARBA" id="ARBA00023237"/>
    </source>
</evidence>
<evidence type="ECO:0000256" key="2">
    <source>
        <dbReference type="ARBA" id="ARBA00023136"/>
    </source>
</evidence>
<feature type="chain" id="PRO_5047104474" evidence="6">
    <location>
        <begin position="23"/>
        <end position="359"/>
    </location>
</feature>
<feature type="signal peptide" evidence="6">
    <location>
        <begin position="1"/>
        <end position="22"/>
    </location>
</feature>
<sequence length="359" mass="38728">MLKKLILVTGMLIMAGTTAAMADATIPQKDEKGTKDNKLLPRYEGSLLLSAKQQAYAELTVPLSPLERNDKTDSDNNNVYAPKQSKTLEGPLTRLVYLEPEGRSPLEILRNYQEVVKAAGGETLFECKDEACGGSSTRAAYGGGGDQSLTMQFVREKDIAEPDFSNGKCALTSGITDQHYFSGRLPVDGGDAYLAIQTFTISDGGNYCNAFNGRTIALVNVVEPKGREQKMVVVKADDMAKSIDASGKIALYGIFFDTDKADLKPESDPTLQEIATLLKSKPNLKVIVVGHTDNQGGFDHNVDLSKRRAASVQAALTKRFQVDAARLKSAGVGMVAPAASNESEDGRAKNRRVEIVNMN</sequence>
<reference evidence="8 9" key="1">
    <citation type="submission" date="2024-06" db="EMBL/GenBank/DDBJ databases">
        <title>Genomic Encyclopedia of Type Strains, Phase IV (KMG-IV): sequencing the most valuable type-strain genomes for metagenomic binning, comparative biology and taxonomic classification.</title>
        <authorList>
            <person name="Goeker M."/>
        </authorList>
    </citation>
    <scope>NUCLEOTIDE SEQUENCE [LARGE SCALE GENOMIC DNA]</scope>
    <source>
        <strain evidence="8 9">DSM 29780</strain>
    </source>
</reference>
<dbReference type="RefSeq" id="WP_354556129.1">
    <property type="nucleotide sequence ID" value="NZ_JBEPMB010000002.1"/>
</dbReference>
<dbReference type="Proteomes" id="UP001549047">
    <property type="component" value="Unassembled WGS sequence"/>
</dbReference>
<keyword evidence="9" id="KW-1185">Reference proteome</keyword>
<dbReference type="PROSITE" id="PS51123">
    <property type="entry name" value="OMPA_2"/>
    <property type="match status" value="1"/>
</dbReference>
<name>A0ABV2IYM7_9HYPH</name>
<feature type="domain" description="OmpA-like" evidence="7">
    <location>
        <begin position="243"/>
        <end position="359"/>
    </location>
</feature>
<evidence type="ECO:0000313" key="8">
    <source>
        <dbReference type="EMBL" id="MET3613603.1"/>
    </source>
</evidence>
<evidence type="ECO:0000259" key="7">
    <source>
        <dbReference type="PROSITE" id="PS51123"/>
    </source>
</evidence>
<proteinExistence type="predicted"/>
<keyword evidence="3" id="KW-0998">Cell outer membrane</keyword>
<evidence type="ECO:0000313" key="9">
    <source>
        <dbReference type="Proteomes" id="UP001549047"/>
    </source>
</evidence>
<feature type="region of interest" description="Disordered" evidence="5">
    <location>
        <begin position="63"/>
        <end position="83"/>
    </location>
</feature>
<dbReference type="Gene3D" id="3.30.1330.60">
    <property type="entry name" value="OmpA-like domain"/>
    <property type="match status" value="1"/>
</dbReference>
<dbReference type="InterPro" id="IPR006665">
    <property type="entry name" value="OmpA-like"/>
</dbReference>
<comment type="subcellular location">
    <subcellularLocation>
        <location evidence="1">Cell outer membrane</location>
    </subcellularLocation>
</comment>